<protein>
    <submittedName>
        <fullName evidence="4">DUF871 domain-containing protein</fullName>
    </submittedName>
</protein>
<name>A0A553ZW56_9BACI</name>
<proteinExistence type="predicted"/>
<dbReference type="Pfam" id="PF19200">
    <property type="entry name" value="MupG_N"/>
    <property type="match status" value="1"/>
</dbReference>
<dbReference type="InterPro" id="IPR043894">
    <property type="entry name" value="MupG_C"/>
</dbReference>
<dbReference type="Gene3D" id="2.40.100.10">
    <property type="entry name" value="Cyclophilin-like"/>
    <property type="match status" value="1"/>
</dbReference>
<dbReference type="InterPro" id="IPR043797">
    <property type="entry name" value="MupG_N"/>
</dbReference>
<sequence length="351" mass="39664">MRAGISIYLADPISDQLNYLNQAKDHGFTAIFTSLHIPEEDSSLYSERLKELAAYASKNGFELIIDVSPTSMEQLQLTWDHAGLLKDWGVTGLRLDYGMTIDQIVKLSKTLQIILNASTLTCEDAAQLKHSGLDPSNLEVWHNFYPRPETGLCRKDFQQTNKWLASQGFSVMAFIPGDEKRGPLYEGLPTLEEHRGVSPFAAFLDLKDNESLSTIVVGDIGLSDWSFNQFKSYLESETILLRAKAFTETDSILSTHTNRPDSARDVLRSQYSRSFEHKRKTDISPSNTEPRPLGSITIDNRLYGRYQGEIQVTKRDLSADKKVNVVGQVIEEDQPLIKHINGGMNWTFEWI</sequence>
<evidence type="ECO:0000259" key="2">
    <source>
        <dbReference type="Pfam" id="PF05913"/>
    </source>
</evidence>
<dbReference type="Gene3D" id="3.20.20.70">
    <property type="entry name" value="Aldolase class I"/>
    <property type="match status" value="1"/>
</dbReference>
<dbReference type="InterPro" id="IPR017853">
    <property type="entry name" value="GH"/>
</dbReference>
<reference evidence="4 5" key="1">
    <citation type="submission" date="2019-07" db="EMBL/GenBank/DDBJ databases">
        <authorList>
            <person name="Park Y.J."/>
            <person name="Jeong S.E."/>
            <person name="Jung H.S."/>
        </authorList>
    </citation>
    <scope>NUCLEOTIDE SEQUENCE [LARGE SCALE GENOMIC DNA]</scope>
    <source>
        <strain evidence="5">P16(2019)</strain>
    </source>
</reference>
<dbReference type="AlphaFoldDB" id="A0A553ZW56"/>
<dbReference type="Proteomes" id="UP000318521">
    <property type="component" value="Unassembled WGS sequence"/>
</dbReference>
<dbReference type="Pfam" id="PF05913">
    <property type="entry name" value="MupG_C"/>
    <property type="match status" value="1"/>
</dbReference>
<accession>A0A553ZW56</accession>
<organism evidence="4 5">
    <name type="scientific">Alkalicoccobacillus porphyridii</name>
    <dbReference type="NCBI Taxonomy" id="2597270"/>
    <lineage>
        <taxon>Bacteria</taxon>
        <taxon>Bacillati</taxon>
        <taxon>Bacillota</taxon>
        <taxon>Bacilli</taxon>
        <taxon>Bacillales</taxon>
        <taxon>Bacillaceae</taxon>
        <taxon>Alkalicoccobacillus</taxon>
    </lineage>
</organism>
<evidence type="ECO:0000259" key="3">
    <source>
        <dbReference type="Pfam" id="PF19200"/>
    </source>
</evidence>
<dbReference type="RefSeq" id="WP_143849485.1">
    <property type="nucleotide sequence ID" value="NZ_VLXZ01000009.1"/>
</dbReference>
<feature type="domain" description="6-phospho-N-acetylmuramidase N-terminal" evidence="3">
    <location>
        <begin position="4"/>
        <end position="231"/>
    </location>
</feature>
<dbReference type="SUPFAM" id="SSF51445">
    <property type="entry name" value="(Trans)glycosidases"/>
    <property type="match status" value="1"/>
</dbReference>
<dbReference type="EMBL" id="VLXZ01000009">
    <property type="protein sequence ID" value="TSB45708.1"/>
    <property type="molecule type" value="Genomic_DNA"/>
</dbReference>
<keyword evidence="5" id="KW-1185">Reference proteome</keyword>
<dbReference type="PANTHER" id="PTHR38435">
    <property type="match status" value="1"/>
</dbReference>
<evidence type="ECO:0000313" key="5">
    <source>
        <dbReference type="Proteomes" id="UP000318521"/>
    </source>
</evidence>
<dbReference type="OrthoDB" id="5809921at2"/>
<dbReference type="SUPFAM" id="SSF50891">
    <property type="entry name" value="Cyclophilin-like"/>
    <property type="match status" value="1"/>
</dbReference>
<gene>
    <name evidence="4" type="ORF">FN960_14570</name>
</gene>
<dbReference type="InterPro" id="IPR013785">
    <property type="entry name" value="Aldolase_TIM"/>
</dbReference>
<evidence type="ECO:0000256" key="1">
    <source>
        <dbReference type="SAM" id="MobiDB-lite"/>
    </source>
</evidence>
<feature type="region of interest" description="Disordered" evidence="1">
    <location>
        <begin position="275"/>
        <end position="294"/>
    </location>
</feature>
<dbReference type="InterPro" id="IPR029000">
    <property type="entry name" value="Cyclophilin-like_dom_sf"/>
</dbReference>
<evidence type="ECO:0000313" key="4">
    <source>
        <dbReference type="EMBL" id="TSB45708.1"/>
    </source>
</evidence>
<comment type="caution">
    <text evidence="4">The sequence shown here is derived from an EMBL/GenBank/DDBJ whole genome shotgun (WGS) entry which is preliminary data.</text>
</comment>
<dbReference type="PANTHER" id="PTHR38435:SF2">
    <property type="entry name" value="DUF871 DOMAIN-CONTAINING PROTEIN"/>
    <property type="match status" value="1"/>
</dbReference>
<dbReference type="InterPro" id="IPR008589">
    <property type="entry name" value="MupG"/>
</dbReference>
<feature type="domain" description="6-phospho-N-acetylmuramidase C-terminal" evidence="2">
    <location>
        <begin position="248"/>
        <end position="349"/>
    </location>
</feature>